<organism evidence="1 2">
    <name type="scientific">Algicella marina</name>
    <dbReference type="NCBI Taxonomy" id="2683284"/>
    <lineage>
        <taxon>Bacteria</taxon>
        <taxon>Pseudomonadati</taxon>
        <taxon>Pseudomonadota</taxon>
        <taxon>Alphaproteobacteria</taxon>
        <taxon>Rhodobacterales</taxon>
        <taxon>Paracoccaceae</taxon>
        <taxon>Algicella</taxon>
    </lineage>
</organism>
<evidence type="ECO:0000313" key="2">
    <source>
        <dbReference type="Proteomes" id="UP000464495"/>
    </source>
</evidence>
<dbReference type="Proteomes" id="UP000464495">
    <property type="component" value="Chromosome"/>
</dbReference>
<dbReference type="Pfam" id="PF14281">
    <property type="entry name" value="PDDEXK_4"/>
    <property type="match status" value="1"/>
</dbReference>
<proteinExistence type="predicted"/>
<gene>
    <name evidence="1" type="ORF">GO499_11895</name>
</gene>
<dbReference type="RefSeq" id="WP_161862381.1">
    <property type="nucleotide sequence ID" value="NZ_CP046620.1"/>
</dbReference>
<evidence type="ECO:0000313" key="1">
    <source>
        <dbReference type="EMBL" id="QHQ35823.1"/>
    </source>
</evidence>
<keyword evidence="2" id="KW-1185">Reference proteome</keyword>
<evidence type="ECO:0008006" key="3">
    <source>
        <dbReference type="Google" id="ProtNLM"/>
    </source>
</evidence>
<sequence length="438" mass="50329">MNIDSASQAIPTLDDLESLFVNNPDVDTIRAHLSNFNPIKTMGMTRMEIRHSAILAWLLDPQETHGLGDKFLKAFVSQALRGHDVAKQPSALNVSQADMMGTEVRREWQHIDVLLINPSNKWIFLIENKFDSRQHTNQLTRYLESVRKVFGENDFPHIQGIFLSLWDEEPENASYATIQYGNICDILEQQVLLGRHPLTTEVETFLKHYLEVIKEASGMSEEQQKMEQIARQLYRDHRRVLDFIIEHGKATDFSSACDLVFGADLKSGDIAKVEGDELVFHRSDATHFSFLPQSWYEALGEDKSFRIGCENWWMKFPLIMWLQLTVEGDGTSGKIRLIAEVGPISDHNVRSDMINAIQSVLKHNSSLRIGFQSGAADEGRRYSKFFKKNYSKIDDVHDQEQIATAIKFILKEFRKEIREVADALWSFKTSVKYETNKE</sequence>
<dbReference type="AlphaFoldDB" id="A0A6P1T2E2"/>
<reference evidence="1 2" key="1">
    <citation type="submission" date="2019-12" db="EMBL/GenBank/DDBJ databases">
        <title>Complete genome sequence of Algicella marina strain 9Alg 56(T) isolated from the red alga Tichocarpus crinitus.</title>
        <authorList>
            <person name="Kim S.-G."/>
            <person name="Nedashkovskaya O.I."/>
        </authorList>
    </citation>
    <scope>NUCLEOTIDE SEQUENCE [LARGE SCALE GENOMIC DNA]</scope>
    <source>
        <strain evidence="1 2">9Alg 56</strain>
    </source>
</reference>
<dbReference type="InterPro" id="IPR029470">
    <property type="entry name" value="PDDEXK_4"/>
</dbReference>
<name>A0A6P1T2E2_9RHOB</name>
<dbReference type="KEGG" id="amaq:GO499_11895"/>
<protein>
    <recommendedName>
        <fullName evidence="3">PD-(D/E)XK nuclease superfamily protein</fullName>
    </recommendedName>
</protein>
<dbReference type="EMBL" id="CP046620">
    <property type="protein sequence ID" value="QHQ35823.1"/>
    <property type="molecule type" value="Genomic_DNA"/>
</dbReference>
<accession>A0A6P1T2E2</accession>